<proteinExistence type="predicted"/>
<organism evidence="1 2">
    <name type="scientific">Catenuloplanes indicus</name>
    <dbReference type="NCBI Taxonomy" id="137267"/>
    <lineage>
        <taxon>Bacteria</taxon>
        <taxon>Bacillati</taxon>
        <taxon>Actinomycetota</taxon>
        <taxon>Actinomycetes</taxon>
        <taxon>Micromonosporales</taxon>
        <taxon>Micromonosporaceae</taxon>
        <taxon>Catenuloplanes</taxon>
    </lineage>
</organism>
<accession>A0AAE3VWI7</accession>
<keyword evidence="2" id="KW-1185">Reference proteome</keyword>
<reference evidence="1 2" key="1">
    <citation type="submission" date="2023-07" db="EMBL/GenBank/DDBJ databases">
        <title>Sequencing the genomes of 1000 actinobacteria strains.</title>
        <authorList>
            <person name="Klenk H.-P."/>
        </authorList>
    </citation>
    <scope>NUCLEOTIDE SEQUENCE [LARGE SCALE GENOMIC DNA]</scope>
    <source>
        <strain evidence="1 2">DSM 44709</strain>
    </source>
</reference>
<gene>
    <name evidence="1" type="ORF">J2S42_001571</name>
</gene>
<dbReference type="RefSeq" id="WP_307236775.1">
    <property type="nucleotide sequence ID" value="NZ_JAUSUZ010000001.1"/>
</dbReference>
<evidence type="ECO:0000313" key="2">
    <source>
        <dbReference type="Proteomes" id="UP001240236"/>
    </source>
</evidence>
<comment type="caution">
    <text evidence="1">The sequence shown here is derived from an EMBL/GenBank/DDBJ whole genome shotgun (WGS) entry which is preliminary data.</text>
</comment>
<dbReference type="EMBL" id="JAUSUZ010000001">
    <property type="protein sequence ID" value="MDQ0364902.1"/>
    <property type="molecule type" value="Genomic_DNA"/>
</dbReference>
<dbReference type="Proteomes" id="UP001240236">
    <property type="component" value="Unassembled WGS sequence"/>
</dbReference>
<evidence type="ECO:0000313" key="1">
    <source>
        <dbReference type="EMBL" id="MDQ0364902.1"/>
    </source>
</evidence>
<sequence length="77" mass="8412">MRRGGWRGGLRGARAEVGGEAWHAGDRLRERGLVGGVALDVGDAGRTLPEPLRALWRWSIEHVGDVTAAQRAYDHAR</sequence>
<dbReference type="AlphaFoldDB" id="A0AAE3VWI7"/>
<protein>
    <submittedName>
        <fullName evidence="1">Uncharacterized protein</fullName>
    </submittedName>
</protein>
<name>A0AAE3VWI7_9ACTN</name>